<feature type="transmembrane region" description="Helical" evidence="5">
    <location>
        <begin position="23"/>
        <end position="48"/>
    </location>
</feature>
<evidence type="ECO:0000259" key="6">
    <source>
        <dbReference type="Pfam" id="PF06664"/>
    </source>
</evidence>
<dbReference type="Proteomes" id="UP000663845">
    <property type="component" value="Unassembled WGS sequence"/>
</dbReference>
<dbReference type="InterPro" id="IPR047843">
    <property type="entry name" value="WLS-like_TM"/>
</dbReference>
<proteinExistence type="predicted"/>
<feature type="transmembrane region" description="Helical" evidence="5">
    <location>
        <begin position="183"/>
        <end position="206"/>
    </location>
</feature>
<name>A0A814GR10_9BILA</name>
<dbReference type="PANTHER" id="PTHR31918">
    <property type="entry name" value="TRANSMEMBRANE PROTEIN 181"/>
    <property type="match status" value="1"/>
</dbReference>
<dbReference type="InterPro" id="IPR040416">
    <property type="entry name" value="TMEM181"/>
</dbReference>
<sequence>MGDTKEIERSVQMRLYALHKRQIVAVFALFFICLLITTLIGIAGPSVIQPNNYKLENPQKQLSGPYKLKSDYLDTFHQRLWLTMKTITDNNDPFYPLTFLVNSSFPSILDGILQTTFLCILLLFWLSVYHGIRQSTRRFLPFYLPKIILVSVLWIFSIVLSSTRTTQEFRDPMYNITIDIKQFTTFRIIFYIVGILYILYLLFLIIRAFGELRNTPYFDIRLKFTTLLMLCVILFLIIITTLRFSSSIIEENFVPELASHYKNSVEFLSFYSVINLYLFTMAYVYSPAKNAAFDSLFRDNPTFSMLNDSDEDVVYGSDHEVSRLTSIEN</sequence>
<feature type="domain" description="Wntless-like transmembrane" evidence="6">
    <location>
        <begin position="90"/>
        <end position="288"/>
    </location>
</feature>
<accession>A0A814GR10</accession>
<evidence type="ECO:0000256" key="4">
    <source>
        <dbReference type="ARBA" id="ARBA00023136"/>
    </source>
</evidence>
<gene>
    <name evidence="7" type="ORF">JYZ213_LOCUS15927</name>
</gene>
<feature type="transmembrane region" description="Helical" evidence="5">
    <location>
        <begin position="227"/>
        <end position="249"/>
    </location>
</feature>
<protein>
    <recommendedName>
        <fullName evidence="6">Wntless-like transmembrane domain-containing protein</fullName>
    </recommendedName>
</protein>
<dbReference type="EMBL" id="CAJNOG010000140">
    <property type="protein sequence ID" value="CAF0999757.1"/>
    <property type="molecule type" value="Genomic_DNA"/>
</dbReference>
<evidence type="ECO:0000256" key="1">
    <source>
        <dbReference type="ARBA" id="ARBA00004141"/>
    </source>
</evidence>
<dbReference type="AlphaFoldDB" id="A0A814GR10"/>
<organism evidence="7 8">
    <name type="scientific">Adineta steineri</name>
    <dbReference type="NCBI Taxonomy" id="433720"/>
    <lineage>
        <taxon>Eukaryota</taxon>
        <taxon>Metazoa</taxon>
        <taxon>Spiralia</taxon>
        <taxon>Gnathifera</taxon>
        <taxon>Rotifera</taxon>
        <taxon>Eurotatoria</taxon>
        <taxon>Bdelloidea</taxon>
        <taxon>Adinetida</taxon>
        <taxon>Adinetidae</taxon>
        <taxon>Adineta</taxon>
    </lineage>
</organism>
<keyword evidence="3 5" id="KW-1133">Transmembrane helix</keyword>
<evidence type="ECO:0000256" key="5">
    <source>
        <dbReference type="SAM" id="Phobius"/>
    </source>
</evidence>
<keyword evidence="2 5" id="KW-0812">Transmembrane</keyword>
<comment type="subcellular location">
    <subcellularLocation>
        <location evidence="1">Membrane</location>
        <topology evidence="1">Multi-pass membrane protein</topology>
    </subcellularLocation>
</comment>
<feature type="transmembrane region" description="Helical" evidence="5">
    <location>
        <begin position="144"/>
        <end position="163"/>
    </location>
</feature>
<comment type="caution">
    <text evidence="7">The sequence shown here is derived from an EMBL/GenBank/DDBJ whole genome shotgun (WGS) entry which is preliminary data.</text>
</comment>
<evidence type="ECO:0000313" key="7">
    <source>
        <dbReference type="EMBL" id="CAF0999757.1"/>
    </source>
</evidence>
<dbReference type="Pfam" id="PF06664">
    <property type="entry name" value="WLS-like_TM"/>
    <property type="match status" value="1"/>
</dbReference>
<feature type="transmembrane region" description="Helical" evidence="5">
    <location>
        <begin position="112"/>
        <end position="132"/>
    </location>
</feature>
<evidence type="ECO:0000256" key="3">
    <source>
        <dbReference type="ARBA" id="ARBA00022989"/>
    </source>
</evidence>
<keyword evidence="4 5" id="KW-0472">Membrane</keyword>
<dbReference type="GO" id="GO:0015643">
    <property type="term" value="F:toxic substance binding"/>
    <property type="evidence" value="ECO:0007669"/>
    <property type="project" value="InterPro"/>
</dbReference>
<dbReference type="PANTHER" id="PTHR31918:SF1">
    <property type="entry name" value="TRANSMEMBRANE PROTEIN 181"/>
    <property type="match status" value="1"/>
</dbReference>
<dbReference type="GO" id="GO:0016020">
    <property type="term" value="C:membrane"/>
    <property type="evidence" value="ECO:0007669"/>
    <property type="project" value="UniProtKB-SubCell"/>
</dbReference>
<feature type="transmembrane region" description="Helical" evidence="5">
    <location>
        <begin position="269"/>
        <end position="288"/>
    </location>
</feature>
<reference evidence="7" key="1">
    <citation type="submission" date="2021-02" db="EMBL/GenBank/DDBJ databases">
        <authorList>
            <person name="Nowell W R."/>
        </authorList>
    </citation>
    <scope>NUCLEOTIDE SEQUENCE</scope>
</reference>
<evidence type="ECO:0000256" key="2">
    <source>
        <dbReference type="ARBA" id="ARBA00022692"/>
    </source>
</evidence>
<evidence type="ECO:0000313" key="8">
    <source>
        <dbReference type="Proteomes" id="UP000663845"/>
    </source>
</evidence>